<proteinExistence type="predicted"/>
<gene>
    <name evidence="2" type="ORF">JRQ81_013763</name>
</gene>
<dbReference type="GO" id="GO:0005737">
    <property type="term" value="C:cytoplasm"/>
    <property type="evidence" value="ECO:0007669"/>
    <property type="project" value="TreeGrafter"/>
</dbReference>
<dbReference type="PANTHER" id="PTHR28616">
    <property type="entry name" value="COILED-COIL DOMAIN-CONTAINING PROTEIN 125"/>
    <property type="match status" value="1"/>
</dbReference>
<evidence type="ECO:0008006" key="4">
    <source>
        <dbReference type="Google" id="ProtNLM"/>
    </source>
</evidence>
<dbReference type="Proteomes" id="UP001142489">
    <property type="component" value="Unassembled WGS sequence"/>
</dbReference>
<dbReference type="InterPro" id="IPR034608">
    <property type="entry name" value="CCDC125"/>
</dbReference>
<evidence type="ECO:0000313" key="3">
    <source>
        <dbReference type="Proteomes" id="UP001142489"/>
    </source>
</evidence>
<organism evidence="2 3">
    <name type="scientific">Phrynocephalus forsythii</name>
    <dbReference type="NCBI Taxonomy" id="171643"/>
    <lineage>
        <taxon>Eukaryota</taxon>
        <taxon>Metazoa</taxon>
        <taxon>Chordata</taxon>
        <taxon>Craniata</taxon>
        <taxon>Vertebrata</taxon>
        <taxon>Euteleostomi</taxon>
        <taxon>Lepidosauria</taxon>
        <taxon>Squamata</taxon>
        <taxon>Bifurcata</taxon>
        <taxon>Unidentata</taxon>
        <taxon>Episquamata</taxon>
        <taxon>Toxicofera</taxon>
        <taxon>Iguania</taxon>
        <taxon>Acrodonta</taxon>
        <taxon>Agamidae</taxon>
        <taxon>Agaminae</taxon>
        <taxon>Phrynocephalus</taxon>
    </lineage>
</organism>
<evidence type="ECO:0000256" key="1">
    <source>
        <dbReference type="SAM" id="Coils"/>
    </source>
</evidence>
<dbReference type="PANTHER" id="PTHR28616:SF1">
    <property type="entry name" value="COILED-COIL DOMAIN-CONTAINING PROTEIN 125"/>
    <property type="match status" value="1"/>
</dbReference>
<protein>
    <recommendedName>
        <fullName evidence="4">Coiled-coil domain-containing protein 125</fullName>
    </recommendedName>
</protein>
<dbReference type="GO" id="GO:2000146">
    <property type="term" value="P:negative regulation of cell motility"/>
    <property type="evidence" value="ECO:0007669"/>
    <property type="project" value="TreeGrafter"/>
</dbReference>
<comment type="caution">
    <text evidence="2">The sequence shown here is derived from an EMBL/GenBank/DDBJ whole genome shotgun (WGS) entry which is preliminary data.</text>
</comment>
<dbReference type="GO" id="GO:0035024">
    <property type="term" value="P:negative regulation of Rho protein signal transduction"/>
    <property type="evidence" value="ECO:0007669"/>
    <property type="project" value="TreeGrafter"/>
</dbReference>
<dbReference type="EMBL" id="JAPFRF010000004">
    <property type="protein sequence ID" value="KAJ7335822.1"/>
    <property type="molecule type" value="Genomic_DNA"/>
</dbReference>
<keyword evidence="1" id="KW-0175">Coiled coil</keyword>
<feature type="coiled-coil region" evidence="1">
    <location>
        <begin position="130"/>
        <end position="258"/>
    </location>
</feature>
<sequence>MYKRKHQTWGRKPVMLPVCEAILLQNKLREALEGEDEDMTCGDLGNGLVRRHDDVHDVEGFSLHESWPRKGSVRKSISPYTLPSKGEYDASVFHCTRYNSLTDMPIKKIGMNGFTCSRQNSSGSNSEASNEELRQHLQEVVEEVEILKVELEASQRQLEGKEQALKILQSMAVLDKATSHTKAALKKTEQQKRALEKEINVLQWEIKINQEKFKTIEETWAEKYDSIYCENAALKETLKLKIDEIKTLKTEKELLDQQHLEILAMLDVKQQKIVQENMSLSKTGVTEITGLELAVLGACTCRGPNGEPCSCAKTSAATRKQLLQLRQEFELLKKSKEEAYIMADAFRIAFEQQLVRRKDQALRLAQMSEICRKENKPLNWKSRKEEGNITLLYMIHQ</sequence>
<dbReference type="OrthoDB" id="9939852at2759"/>
<evidence type="ECO:0000313" key="2">
    <source>
        <dbReference type="EMBL" id="KAJ7335822.1"/>
    </source>
</evidence>
<dbReference type="AlphaFoldDB" id="A0A9Q1B4K7"/>
<keyword evidence="3" id="KW-1185">Reference proteome</keyword>
<accession>A0A9Q1B4K7</accession>
<name>A0A9Q1B4K7_9SAUR</name>
<reference evidence="2" key="1">
    <citation type="journal article" date="2023" name="DNA Res.">
        <title>Chromosome-level genome assembly of Phrynocephalus forsythii using third-generation DNA sequencing and Hi-C analysis.</title>
        <authorList>
            <person name="Qi Y."/>
            <person name="Zhao W."/>
            <person name="Zhao Y."/>
            <person name="Niu C."/>
            <person name="Cao S."/>
            <person name="Zhang Y."/>
        </authorList>
    </citation>
    <scope>NUCLEOTIDE SEQUENCE</scope>
    <source>
        <tissue evidence="2">Muscle</tissue>
    </source>
</reference>